<evidence type="ECO:0000313" key="1">
    <source>
        <dbReference type="EMBL" id="CBW74851.1"/>
    </source>
</evidence>
<gene>
    <name evidence="1" type="ordered locus">RBRH_04195</name>
</gene>
<reference evidence="1 2" key="1">
    <citation type="journal article" date="2011" name="J. Bacteriol.">
        <title>Complete genome sequence of Burkholderia rhizoxinica, an endosymbiont of Rhizopus microsporus.</title>
        <authorList>
            <person name="Lackner G."/>
            <person name="Moebius N."/>
            <person name="Partida-Martinez L."/>
            <person name="Hertweck C."/>
        </authorList>
    </citation>
    <scope>NUCLEOTIDE SEQUENCE [LARGE SCALE GENOMIC DNA]</scope>
    <source>
        <strain evidence="2">DSM 19002 / CIP 109453 / HKI 454</strain>
    </source>
</reference>
<dbReference type="KEGG" id="brh:RBRH_04195"/>
<sequence length="36" mass="4401">MLQGRNERRIVTMLEFAWLCYAKIRKVKYVLNRITS</sequence>
<dbReference type="STRING" id="882378.RBRH_04195"/>
<dbReference type="Proteomes" id="UP000007437">
    <property type="component" value="Chromosome"/>
</dbReference>
<protein>
    <submittedName>
        <fullName evidence="1">Uncharacterized protein</fullName>
    </submittedName>
</protein>
<evidence type="ECO:0000313" key="2">
    <source>
        <dbReference type="Proteomes" id="UP000007437"/>
    </source>
</evidence>
<organism evidence="1 2">
    <name type="scientific">Mycetohabitans rhizoxinica (strain DSM 19002 / CIP 109453 / HKI 454)</name>
    <name type="common">Paraburkholderia rhizoxinica</name>
    <dbReference type="NCBI Taxonomy" id="882378"/>
    <lineage>
        <taxon>Bacteria</taxon>
        <taxon>Pseudomonadati</taxon>
        <taxon>Pseudomonadota</taxon>
        <taxon>Betaproteobacteria</taxon>
        <taxon>Burkholderiales</taxon>
        <taxon>Burkholderiaceae</taxon>
        <taxon>Mycetohabitans</taxon>
    </lineage>
</organism>
<dbReference type="AlphaFoldDB" id="E5AQG9"/>
<accession>E5AQG9</accession>
<proteinExistence type="predicted"/>
<dbReference type="HOGENOM" id="CLU_3355086_0_0_4"/>
<dbReference type="EMBL" id="FR687359">
    <property type="protein sequence ID" value="CBW74851.1"/>
    <property type="molecule type" value="Genomic_DNA"/>
</dbReference>
<name>E5AQG9_MYCRK</name>